<dbReference type="Gene3D" id="1.25.40.20">
    <property type="entry name" value="Ankyrin repeat-containing domain"/>
    <property type="match status" value="1"/>
</dbReference>
<dbReference type="EMBL" id="JAMQBK010000128">
    <property type="protein sequence ID" value="MCM2375096.1"/>
    <property type="molecule type" value="Genomic_DNA"/>
</dbReference>
<evidence type="ECO:0000256" key="1">
    <source>
        <dbReference type="PROSITE-ProRule" id="PRU00023"/>
    </source>
</evidence>
<comment type="caution">
    <text evidence="2">The sequence shown here is derived from an EMBL/GenBank/DDBJ whole genome shotgun (WGS) entry which is preliminary data.</text>
</comment>
<dbReference type="SMART" id="SM00248">
    <property type="entry name" value="ANK"/>
    <property type="match status" value="1"/>
</dbReference>
<evidence type="ECO:0000313" key="2">
    <source>
        <dbReference type="EMBL" id="MCM2375096.1"/>
    </source>
</evidence>
<dbReference type="SUPFAM" id="SSF48403">
    <property type="entry name" value="Ankyrin repeat"/>
    <property type="match status" value="1"/>
</dbReference>
<dbReference type="Proteomes" id="UP001202961">
    <property type="component" value="Unassembled WGS sequence"/>
</dbReference>
<reference evidence="2 3" key="1">
    <citation type="journal article" date="2022" name="Syst. Appl. Microbiol.">
        <title>Rhodopirellula aestuarii sp. nov., a novel member of the genus Rhodopirellula isolated from brackish sediments collected in the Tagus River estuary, Portugal.</title>
        <authorList>
            <person name="Vitorino I.R."/>
            <person name="Klimek D."/>
            <person name="Calusinska M."/>
            <person name="Lobo-da-Cunha A."/>
            <person name="Vasconcelos V."/>
            <person name="Lage O.M."/>
        </authorList>
    </citation>
    <scope>NUCLEOTIDE SEQUENCE [LARGE SCALE GENOMIC DNA]</scope>
    <source>
        <strain evidence="2 3">ICT_H3.1</strain>
    </source>
</reference>
<organism evidence="2 3">
    <name type="scientific">Aporhodopirellula aestuarii</name>
    <dbReference type="NCBI Taxonomy" id="2950107"/>
    <lineage>
        <taxon>Bacteria</taxon>
        <taxon>Pseudomonadati</taxon>
        <taxon>Planctomycetota</taxon>
        <taxon>Planctomycetia</taxon>
        <taxon>Pirellulales</taxon>
        <taxon>Pirellulaceae</taxon>
        <taxon>Aporhodopirellula</taxon>
    </lineage>
</organism>
<accession>A0ABT0UEC6</accession>
<protein>
    <recommendedName>
        <fullName evidence="4">Ankyrin repeat domain-containing protein</fullName>
    </recommendedName>
</protein>
<dbReference type="PROSITE" id="PS50297">
    <property type="entry name" value="ANK_REP_REGION"/>
    <property type="match status" value="1"/>
</dbReference>
<keyword evidence="1" id="KW-0040">ANK repeat</keyword>
<evidence type="ECO:0008006" key="4">
    <source>
        <dbReference type="Google" id="ProtNLM"/>
    </source>
</evidence>
<sequence>MNKASIKRLFKAIEVGDAPFVLSEIDNNAEALEVVGEHNRLVRDKTPLMYAMQSNQFDIANMLLDHGADATAVMSGGPRTPAISLLMYFAHCDRSNFRKWVGLAKRFYDLGADPTIGLYTALFHYSDLVPRTDLIELSLERGGRIDVPFGDSQMTATDLVSVNRHQYTKEIYKLLKVEQ</sequence>
<keyword evidence="3" id="KW-1185">Reference proteome</keyword>
<proteinExistence type="predicted"/>
<dbReference type="RefSeq" id="WP_250933587.1">
    <property type="nucleotide sequence ID" value="NZ_JAMQBK010000128.1"/>
</dbReference>
<evidence type="ECO:0000313" key="3">
    <source>
        <dbReference type="Proteomes" id="UP001202961"/>
    </source>
</evidence>
<name>A0ABT0UEC6_9BACT</name>
<dbReference type="Pfam" id="PF00023">
    <property type="entry name" value="Ank"/>
    <property type="match status" value="1"/>
</dbReference>
<dbReference type="InterPro" id="IPR002110">
    <property type="entry name" value="Ankyrin_rpt"/>
</dbReference>
<gene>
    <name evidence="2" type="ORF">NB063_31120</name>
</gene>
<dbReference type="InterPro" id="IPR036770">
    <property type="entry name" value="Ankyrin_rpt-contain_sf"/>
</dbReference>
<feature type="repeat" description="ANK" evidence="1">
    <location>
        <begin position="43"/>
        <end position="75"/>
    </location>
</feature>
<dbReference type="PROSITE" id="PS50088">
    <property type="entry name" value="ANK_REPEAT"/>
    <property type="match status" value="1"/>
</dbReference>